<dbReference type="Gene3D" id="3.40.50.1820">
    <property type="entry name" value="alpha/beta hydrolase"/>
    <property type="match status" value="1"/>
</dbReference>
<keyword evidence="2" id="KW-0378">Hydrolase</keyword>
<accession>A0AA41R5P8</accession>
<dbReference type="Pfam" id="PF00561">
    <property type="entry name" value="Abhydrolase_1"/>
    <property type="match status" value="1"/>
</dbReference>
<gene>
    <name evidence="2" type="ORF">MRX98_13165</name>
</gene>
<name>A0AA41R5P8_9BACT</name>
<dbReference type="SUPFAM" id="SSF53474">
    <property type="entry name" value="alpha/beta-Hydrolases"/>
    <property type="match status" value="1"/>
</dbReference>
<dbReference type="EMBL" id="JALJRB010000014">
    <property type="protein sequence ID" value="MCJ8501530.1"/>
    <property type="molecule type" value="Genomic_DNA"/>
</dbReference>
<dbReference type="InterPro" id="IPR000073">
    <property type="entry name" value="AB_hydrolase_1"/>
</dbReference>
<reference evidence="2" key="1">
    <citation type="submission" date="2022-04" db="EMBL/GenBank/DDBJ databases">
        <title>Desulfatitalea alkaliphila sp. nov., a novel anaerobic sulfate-reducing bacterium isolated from terrestrial mud volcano, Taman Peninsula, Russia.</title>
        <authorList>
            <person name="Khomyakova M.A."/>
            <person name="Merkel A.Y."/>
            <person name="Slobodkin A.I."/>
        </authorList>
    </citation>
    <scope>NUCLEOTIDE SEQUENCE</scope>
    <source>
        <strain evidence="2">M08but</strain>
    </source>
</reference>
<evidence type="ECO:0000259" key="1">
    <source>
        <dbReference type="Pfam" id="PF00561"/>
    </source>
</evidence>
<feature type="domain" description="AB hydrolase-1" evidence="1">
    <location>
        <begin position="48"/>
        <end position="147"/>
    </location>
</feature>
<dbReference type="RefSeq" id="WP_246909492.1">
    <property type="nucleotide sequence ID" value="NZ_JALJRB010000014.1"/>
</dbReference>
<dbReference type="AlphaFoldDB" id="A0AA41R5P8"/>
<dbReference type="PROSITE" id="PS51257">
    <property type="entry name" value="PROKAR_LIPOPROTEIN"/>
    <property type="match status" value="1"/>
</dbReference>
<dbReference type="Proteomes" id="UP001165427">
    <property type="component" value="Unassembled WGS sequence"/>
</dbReference>
<evidence type="ECO:0000313" key="2">
    <source>
        <dbReference type="EMBL" id="MCJ8501530.1"/>
    </source>
</evidence>
<proteinExistence type="predicted"/>
<organism evidence="2 3">
    <name type="scientific">Desulfatitalea alkaliphila</name>
    <dbReference type="NCBI Taxonomy" id="2929485"/>
    <lineage>
        <taxon>Bacteria</taxon>
        <taxon>Pseudomonadati</taxon>
        <taxon>Thermodesulfobacteriota</taxon>
        <taxon>Desulfobacteria</taxon>
        <taxon>Desulfobacterales</taxon>
        <taxon>Desulfosarcinaceae</taxon>
        <taxon>Desulfatitalea</taxon>
    </lineage>
</organism>
<sequence length="257" mass="28760">MRKNRLVDYSLCLLLVVLLTACALPTNAPLDVLRYRADLNGTPKQRLFVFMRGMGGSHHSFEKEGLVDDVRARGLPFDMVAPNAHFGYYSGRSLVDRLKADVIDPAREQGYREIWLIGFSMGGLGSLLYRMEYPEDIAGVCLIAPFLGYGAITKEIAAAGGVRLWEPGTYDPDDDWQRMLWHWLKTDIADDPACNVQLGFGTQDTYRRGQELLSAVLPTDAVYTFDGGHDYPTFLALWRMFLDSNCYYTPAAAEAAP</sequence>
<dbReference type="GO" id="GO:0016787">
    <property type="term" value="F:hydrolase activity"/>
    <property type="evidence" value="ECO:0007669"/>
    <property type="project" value="UniProtKB-KW"/>
</dbReference>
<comment type="caution">
    <text evidence="2">The sequence shown here is derived from an EMBL/GenBank/DDBJ whole genome shotgun (WGS) entry which is preliminary data.</text>
</comment>
<evidence type="ECO:0000313" key="3">
    <source>
        <dbReference type="Proteomes" id="UP001165427"/>
    </source>
</evidence>
<keyword evidence="3" id="KW-1185">Reference proteome</keyword>
<protein>
    <submittedName>
        <fullName evidence="2">Alpha/beta fold hydrolase</fullName>
    </submittedName>
</protein>
<dbReference type="InterPro" id="IPR029058">
    <property type="entry name" value="AB_hydrolase_fold"/>
</dbReference>